<dbReference type="EMBL" id="CADCXU010033785">
    <property type="protein sequence ID" value="CAB0019115.1"/>
    <property type="molecule type" value="Genomic_DNA"/>
</dbReference>
<reference evidence="2 3" key="1">
    <citation type="submission" date="2020-02" db="EMBL/GenBank/DDBJ databases">
        <authorList>
            <person name="Ferguson B K."/>
        </authorList>
    </citation>
    <scope>NUCLEOTIDE SEQUENCE [LARGE SCALE GENOMIC DNA]</scope>
</reference>
<feature type="region of interest" description="Disordered" evidence="1">
    <location>
        <begin position="569"/>
        <end position="613"/>
    </location>
</feature>
<feature type="region of interest" description="Disordered" evidence="1">
    <location>
        <begin position="634"/>
        <end position="654"/>
    </location>
</feature>
<feature type="compositionally biased region" description="Basic and acidic residues" evidence="1">
    <location>
        <begin position="634"/>
        <end position="647"/>
    </location>
</feature>
<name>A0A6H5HQB5_9HEMI</name>
<dbReference type="Proteomes" id="UP000479000">
    <property type="component" value="Unassembled WGS sequence"/>
</dbReference>
<proteinExistence type="predicted"/>
<keyword evidence="3" id="KW-1185">Reference proteome</keyword>
<feature type="non-terminal residue" evidence="2">
    <location>
        <position position="1"/>
    </location>
</feature>
<protein>
    <submittedName>
        <fullName evidence="2">Uncharacterized protein</fullName>
    </submittedName>
</protein>
<feature type="compositionally biased region" description="Polar residues" evidence="1">
    <location>
        <begin position="600"/>
        <end position="609"/>
    </location>
</feature>
<accession>A0A6H5HQB5</accession>
<organism evidence="2 3">
    <name type="scientific">Nesidiocoris tenuis</name>
    <dbReference type="NCBI Taxonomy" id="355587"/>
    <lineage>
        <taxon>Eukaryota</taxon>
        <taxon>Metazoa</taxon>
        <taxon>Ecdysozoa</taxon>
        <taxon>Arthropoda</taxon>
        <taxon>Hexapoda</taxon>
        <taxon>Insecta</taxon>
        <taxon>Pterygota</taxon>
        <taxon>Neoptera</taxon>
        <taxon>Paraneoptera</taxon>
        <taxon>Hemiptera</taxon>
        <taxon>Heteroptera</taxon>
        <taxon>Panheteroptera</taxon>
        <taxon>Cimicomorpha</taxon>
        <taxon>Miridae</taxon>
        <taxon>Dicyphina</taxon>
        <taxon>Nesidiocoris</taxon>
    </lineage>
</organism>
<gene>
    <name evidence="2" type="ORF">NTEN_LOCUS22827</name>
</gene>
<evidence type="ECO:0000313" key="2">
    <source>
        <dbReference type="EMBL" id="CAB0019115.1"/>
    </source>
</evidence>
<dbReference type="AlphaFoldDB" id="A0A6H5HQB5"/>
<sequence length="654" mass="73768">PTCALPNFAGTFMNGTNGTNDILSQTDSDPFILDNDTKSLFDIKPVNGSIVIVLKSRIGTELQKKLFLIHIYSESLPEQVCDKAVLAVCTYSGNSNFPLQRSTASEHIYCKSEKRPAQRRCPFQKRNFDLFSIKTRTDVLFTNPMIDDLRFLRLSAIPPWETFTLSIVRLLNPFRPMGPSCVIAFKDVFSFHQSLVITCHFGSTWKLCTTAPFSPTNDPHNWIIIGLHWSHNEPYCGMEMIPASLHCRRVTALRKFTRWQQLKEPATISWRILVKTVVIAGLLSVFIDQCERETILNCKGSGAHGRSIWRVEFGHNGDRFLRPSLVVFEDDTDRSFDLDVEYLTPHGSTAPWNPLLVSHRWWGGSNRYIYVKHETFPDFLGKCHFKSFLETLFHSSGTQSEVQNCFISTYAEGLKSWAVISVGIVSTVLLNLIMVKQNKKSEARLLDEQTNYEGEFPFPVPDSVFADVERRTSTKRTTKNSSGDIINIEPPVKTDRRMSGDHAFTTDPLEEQARSSPRVVAWGPIDRKTPSQMSNINKDPTIQHNLATDAGITEMKGSPEIYPSKEFSRRISQEGPSGAQRPSNAMSPMVAANPKGVHTFTDSSKSSLGSQVTSDMSMSMTSLSWVDATVEREPFEYKDEQLPRERGNPTNRSV</sequence>
<evidence type="ECO:0000313" key="3">
    <source>
        <dbReference type="Proteomes" id="UP000479000"/>
    </source>
</evidence>
<evidence type="ECO:0000256" key="1">
    <source>
        <dbReference type="SAM" id="MobiDB-lite"/>
    </source>
</evidence>
<feature type="region of interest" description="Disordered" evidence="1">
    <location>
        <begin position="471"/>
        <end position="499"/>
    </location>
</feature>